<evidence type="ECO:0000313" key="3">
    <source>
        <dbReference type="Proteomes" id="UP000295499"/>
    </source>
</evidence>
<feature type="chain" id="PRO_5020605567" description="Outer membrane protein with beta-barrel domain" evidence="1">
    <location>
        <begin position="23"/>
        <end position="234"/>
    </location>
</feature>
<organism evidence="2 3">
    <name type="scientific">Pedobacter duraquae</name>
    <dbReference type="NCBI Taxonomy" id="425511"/>
    <lineage>
        <taxon>Bacteria</taxon>
        <taxon>Pseudomonadati</taxon>
        <taxon>Bacteroidota</taxon>
        <taxon>Sphingobacteriia</taxon>
        <taxon>Sphingobacteriales</taxon>
        <taxon>Sphingobacteriaceae</taxon>
        <taxon>Pedobacter</taxon>
    </lineage>
</organism>
<keyword evidence="1" id="KW-0732">Signal</keyword>
<dbReference type="Gene3D" id="2.40.160.170">
    <property type="match status" value="1"/>
</dbReference>
<keyword evidence="3" id="KW-1185">Reference proteome</keyword>
<dbReference type="RefSeq" id="WP_133559250.1">
    <property type="nucleotide sequence ID" value="NZ_SNWM01000008.1"/>
</dbReference>
<evidence type="ECO:0008006" key="4">
    <source>
        <dbReference type="Google" id="ProtNLM"/>
    </source>
</evidence>
<evidence type="ECO:0000313" key="2">
    <source>
        <dbReference type="EMBL" id="TDO19038.1"/>
    </source>
</evidence>
<comment type="caution">
    <text evidence="2">The sequence shown here is derived from an EMBL/GenBank/DDBJ whole genome shotgun (WGS) entry which is preliminary data.</text>
</comment>
<feature type="signal peptide" evidence="1">
    <location>
        <begin position="1"/>
        <end position="22"/>
    </location>
</feature>
<evidence type="ECO:0000256" key="1">
    <source>
        <dbReference type="SAM" id="SignalP"/>
    </source>
</evidence>
<dbReference type="AlphaFoldDB" id="A0A4R6IC37"/>
<gene>
    <name evidence="2" type="ORF">CLV32_4660</name>
</gene>
<sequence length="234" mass="25748">MKKSYKFLALSFLILICAQVNAQVKSDSVKTQTGTKIYLSATAATQGFGLDIKVAPRADFAIRGGASILPIGGTHVYSVRSEPTDVALDGKLNNAHIMLDWHPWINGYEWSKKVVVTAGAGYFWENGGTATVSYRGTYKYGDILIPSSDLGVLIGDVRWNKVAPYLGFGFEQPFPKHKFNIGFAVGTYYMGKPEATLTGTKFLAANTSNSAQFQENMSYYRFLPVVQINLNFQL</sequence>
<proteinExistence type="predicted"/>
<dbReference type="EMBL" id="SNWM01000008">
    <property type="protein sequence ID" value="TDO19038.1"/>
    <property type="molecule type" value="Genomic_DNA"/>
</dbReference>
<dbReference type="Proteomes" id="UP000295499">
    <property type="component" value="Unassembled WGS sequence"/>
</dbReference>
<accession>A0A4R6IC37</accession>
<reference evidence="2 3" key="1">
    <citation type="submission" date="2019-03" db="EMBL/GenBank/DDBJ databases">
        <title>Genomic Encyclopedia of Archaeal and Bacterial Type Strains, Phase II (KMG-II): from individual species to whole genera.</title>
        <authorList>
            <person name="Goeker M."/>
        </authorList>
    </citation>
    <scope>NUCLEOTIDE SEQUENCE [LARGE SCALE GENOMIC DNA]</scope>
    <source>
        <strain evidence="2 3">DSM 19034</strain>
    </source>
</reference>
<protein>
    <recommendedName>
        <fullName evidence="4">Outer membrane protein with beta-barrel domain</fullName>
    </recommendedName>
</protein>
<dbReference type="OrthoDB" id="597504at2"/>
<name>A0A4R6IC37_9SPHI</name>